<evidence type="ECO:0000313" key="2">
    <source>
        <dbReference type="EMBL" id="OGM45689.1"/>
    </source>
</evidence>
<dbReference type="AlphaFoldDB" id="A0A1F8A2P7"/>
<feature type="compositionally biased region" description="Basic residues" evidence="1">
    <location>
        <begin position="15"/>
        <end position="26"/>
    </location>
</feature>
<dbReference type="GeneID" id="34448802"/>
<dbReference type="STRING" id="109264.A0A1F8A2P7"/>
<evidence type="ECO:0000313" key="3">
    <source>
        <dbReference type="Proteomes" id="UP000179179"/>
    </source>
</evidence>
<feature type="region of interest" description="Disordered" evidence="1">
    <location>
        <begin position="14"/>
        <end position="64"/>
    </location>
</feature>
<protein>
    <submittedName>
        <fullName evidence="2">Uncharacterized protein</fullName>
    </submittedName>
</protein>
<organism evidence="2 3">
    <name type="scientific">Aspergillus bombycis</name>
    <dbReference type="NCBI Taxonomy" id="109264"/>
    <lineage>
        <taxon>Eukaryota</taxon>
        <taxon>Fungi</taxon>
        <taxon>Dikarya</taxon>
        <taxon>Ascomycota</taxon>
        <taxon>Pezizomycotina</taxon>
        <taxon>Eurotiomycetes</taxon>
        <taxon>Eurotiomycetidae</taxon>
        <taxon>Eurotiales</taxon>
        <taxon>Aspergillaceae</taxon>
        <taxon>Aspergillus</taxon>
    </lineage>
</organism>
<dbReference type="Proteomes" id="UP000179179">
    <property type="component" value="Unassembled WGS sequence"/>
</dbReference>
<dbReference type="OrthoDB" id="3944408at2759"/>
<reference evidence="2 3" key="1">
    <citation type="journal article" date="2016" name="Genome Biol. Evol.">
        <title>Draft genome sequence of an aflatoxigenic Aspergillus species, A. bombycis.</title>
        <authorList>
            <person name="Moore G.G."/>
            <person name="Mack B.M."/>
            <person name="Beltz S.B."/>
            <person name="Gilbert M.K."/>
        </authorList>
    </citation>
    <scope>NUCLEOTIDE SEQUENCE [LARGE SCALE GENOMIC DNA]</scope>
    <source>
        <strain evidence="3">NRRL 26010</strain>
    </source>
</reference>
<evidence type="ECO:0000256" key="1">
    <source>
        <dbReference type="SAM" id="MobiDB-lite"/>
    </source>
</evidence>
<keyword evidence="3" id="KW-1185">Reference proteome</keyword>
<dbReference type="RefSeq" id="XP_022389406.1">
    <property type="nucleotide sequence ID" value="XM_022532541.1"/>
</dbReference>
<comment type="caution">
    <text evidence="2">The sequence shown here is derived from an EMBL/GenBank/DDBJ whole genome shotgun (WGS) entry which is preliminary data.</text>
</comment>
<sequence length="193" mass="21052">MQPECVILASGSRWRALHQHHERGPKKSSNGSKASSCKADLLKEANPPDINPVLKQEPQASTSEPTAYIKADPHVQGFPTLADIPRATYNIISDSPAQIIAPPYAQMTVSPNELTTYSATQSFLSPTIGFEHQPSPAYSWPPTKLEPDEESRVNGVFVKVEEPQVEVVNLSSSEVEYCGIFAPGLKIAEEPKD</sequence>
<name>A0A1F8A2P7_9EURO</name>
<accession>A0A1F8A2P7</accession>
<gene>
    <name evidence="2" type="ORF">ABOM_005412</name>
</gene>
<dbReference type="EMBL" id="LYCR01000039">
    <property type="protein sequence ID" value="OGM45689.1"/>
    <property type="molecule type" value="Genomic_DNA"/>
</dbReference>
<proteinExistence type="predicted"/>